<dbReference type="AlphaFoldDB" id="A0A2H0DYZ8"/>
<evidence type="ECO:0000256" key="1">
    <source>
        <dbReference type="SAM" id="Phobius"/>
    </source>
</evidence>
<accession>A0A2H0DYZ8</accession>
<evidence type="ECO:0000313" key="3">
    <source>
        <dbReference type="Proteomes" id="UP000231143"/>
    </source>
</evidence>
<gene>
    <name evidence="2" type="ORF">COW81_00455</name>
</gene>
<dbReference type="Pfam" id="PF07963">
    <property type="entry name" value="N_methyl"/>
    <property type="match status" value="1"/>
</dbReference>
<dbReference type="NCBIfam" id="TIGR02532">
    <property type="entry name" value="IV_pilin_GFxxxE"/>
    <property type="match status" value="1"/>
</dbReference>
<evidence type="ECO:0000313" key="2">
    <source>
        <dbReference type="EMBL" id="PIP87405.1"/>
    </source>
</evidence>
<dbReference type="Gene3D" id="3.30.700.10">
    <property type="entry name" value="Glycoprotein, Type 4 Pilin"/>
    <property type="match status" value="1"/>
</dbReference>
<reference evidence="2 3" key="1">
    <citation type="submission" date="2017-09" db="EMBL/GenBank/DDBJ databases">
        <title>Depth-based differentiation of microbial function through sediment-hosted aquifers and enrichment of novel symbionts in the deep terrestrial subsurface.</title>
        <authorList>
            <person name="Probst A.J."/>
            <person name="Ladd B."/>
            <person name="Jarett J.K."/>
            <person name="Geller-Mcgrath D.E."/>
            <person name="Sieber C.M."/>
            <person name="Emerson J.B."/>
            <person name="Anantharaman K."/>
            <person name="Thomas B.C."/>
            <person name="Malmstrom R."/>
            <person name="Stieglmeier M."/>
            <person name="Klingl A."/>
            <person name="Woyke T."/>
            <person name="Ryan C.M."/>
            <person name="Banfield J.F."/>
        </authorList>
    </citation>
    <scope>NUCLEOTIDE SEQUENCE [LARGE SCALE GENOMIC DNA]</scope>
    <source>
        <strain evidence="2">CG22_combo_CG10-13_8_21_14_all_36_13</strain>
    </source>
</reference>
<dbReference type="InterPro" id="IPR045584">
    <property type="entry name" value="Pilin-like"/>
</dbReference>
<protein>
    <recommendedName>
        <fullName evidence="4">Prepilin-type N-terminal cleavage/methylation domain-containing protein</fullName>
    </recommendedName>
</protein>
<dbReference type="InterPro" id="IPR012902">
    <property type="entry name" value="N_methyl_site"/>
</dbReference>
<keyword evidence="1" id="KW-1133">Transmembrane helix</keyword>
<keyword evidence="1" id="KW-0812">Transmembrane</keyword>
<dbReference type="SUPFAM" id="SSF54523">
    <property type="entry name" value="Pili subunits"/>
    <property type="match status" value="1"/>
</dbReference>
<dbReference type="EMBL" id="PCTT01000006">
    <property type="protein sequence ID" value="PIP87405.1"/>
    <property type="molecule type" value="Genomic_DNA"/>
</dbReference>
<organism evidence="2 3">
    <name type="scientific">Candidatus Campbellbacteria bacterium CG22_combo_CG10-13_8_21_14_all_36_13</name>
    <dbReference type="NCBI Taxonomy" id="1974529"/>
    <lineage>
        <taxon>Bacteria</taxon>
        <taxon>Candidatus Campbelliibacteriota</taxon>
    </lineage>
</organism>
<feature type="transmembrane region" description="Helical" evidence="1">
    <location>
        <begin position="6"/>
        <end position="28"/>
    </location>
</feature>
<dbReference type="Proteomes" id="UP000231143">
    <property type="component" value="Unassembled WGS sequence"/>
</dbReference>
<proteinExistence type="predicted"/>
<name>A0A2H0DYZ8_9BACT</name>
<comment type="caution">
    <text evidence="2">The sequence shown here is derived from an EMBL/GenBank/DDBJ whole genome shotgun (WGS) entry which is preliminary data.</text>
</comment>
<evidence type="ECO:0008006" key="4">
    <source>
        <dbReference type="Google" id="ProtNLM"/>
    </source>
</evidence>
<sequence>MRGGFALIEVIVVLAILGILAGITTVSFSKFRNTDVLEGNVSSVLSMYAKARENTVSSLENSKYGVYATTTKFVIFKGDIYSEGASGNEEFVLEGGVVLKDINIFGGGQSVVFERLTGKTLNYGFITIGISSDPTKDLDIIIEKTGLVRKTE</sequence>
<keyword evidence="1" id="KW-0472">Membrane</keyword>